<comment type="caution">
    <text evidence="1">The sequence shown here is derived from an EMBL/GenBank/DDBJ whole genome shotgun (WGS) entry which is preliminary data.</text>
</comment>
<evidence type="ECO:0000313" key="1">
    <source>
        <dbReference type="EMBL" id="ONF73157.1"/>
    </source>
</evidence>
<dbReference type="Proteomes" id="UP000076660">
    <property type="component" value="Unassembled WGS sequence"/>
</dbReference>
<accession>A0A1W2M0L4</accession>
<evidence type="ECO:0000313" key="2">
    <source>
        <dbReference type="Proteomes" id="UP000076660"/>
    </source>
</evidence>
<reference evidence="1 2" key="1">
    <citation type="submission" date="2016-12" db="EMBL/GenBank/DDBJ databases">
        <title>Amycolatopsis keratiniphila subsp. keratiniphila genome sequencing and assembly.</title>
        <authorList>
            <person name="Mayilraj S."/>
            <person name="Kaur N."/>
        </authorList>
    </citation>
    <scope>NUCLEOTIDE SEQUENCE [LARGE SCALE GENOMIC DNA]</scope>
    <source>
        <strain evidence="1 2">DSM 44409</strain>
    </source>
</reference>
<organism evidence="1 2">
    <name type="scientific">Amycolatopsis keratiniphila subsp. keratiniphila</name>
    <dbReference type="NCBI Taxonomy" id="227715"/>
    <lineage>
        <taxon>Bacteria</taxon>
        <taxon>Bacillati</taxon>
        <taxon>Actinomycetota</taxon>
        <taxon>Actinomycetes</taxon>
        <taxon>Pseudonocardiales</taxon>
        <taxon>Pseudonocardiaceae</taxon>
        <taxon>Amycolatopsis</taxon>
        <taxon>Amycolatopsis japonica group</taxon>
    </lineage>
</organism>
<dbReference type="EMBL" id="LQMT02000008">
    <property type="protein sequence ID" value="ONF73157.1"/>
    <property type="molecule type" value="Genomic_DNA"/>
</dbReference>
<name>A0A1W2M0L4_9PSEU</name>
<gene>
    <name evidence="1" type="ORF">AVR91_0207760</name>
</gene>
<dbReference type="RefSeq" id="WP_063271249.1">
    <property type="nucleotide sequence ID" value="NZ_LQMT02000008.1"/>
</dbReference>
<protein>
    <submittedName>
        <fullName evidence="1">Uncharacterized protein</fullName>
    </submittedName>
</protein>
<dbReference type="AlphaFoldDB" id="A0A1W2M0L4"/>
<sequence length="129" mass="14827">MRQNSEVERVALDAAMKVWSGFPSGHRESFAFETGYSNNYRADYKSNPDWLAALGWFDFQISGVVTPTSDGGYDITYQVSIYDYYNWESTGWRPWRQASDLNDLHRAGWAQNFDVIGRSSPRTFHVPPS</sequence>
<proteinExistence type="predicted"/>